<dbReference type="RefSeq" id="WP_289267055.1">
    <property type="nucleotide sequence ID" value="NZ_OX365700.1"/>
</dbReference>
<evidence type="ECO:0000256" key="2">
    <source>
        <dbReference type="RuleBase" id="RU362080"/>
    </source>
</evidence>
<dbReference type="Proteomes" id="UP001179121">
    <property type="component" value="Chromosome"/>
</dbReference>
<proteinExistence type="inferred from homology"/>
<comment type="similarity">
    <text evidence="1 2">Belongs to the phD/YefM antitoxin family.</text>
</comment>
<dbReference type="InterPro" id="IPR036165">
    <property type="entry name" value="YefM-like_sf"/>
</dbReference>
<name>A0AA86T165_9BACT</name>
<dbReference type="GO" id="GO:0097351">
    <property type="term" value="F:toxin sequestering activity"/>
    <property type="evidence" value="ECO:0007669"/>
    <property type="project" value="TreeGrafter"/>
</dbReference>
<dbReference type="SUPFAM" id="SSF143120">
    <property type="entry name" value="YefM-like"/>
    <property type="match status" value="1"/>
</dbReference>
<reference evidence="3" key="1">
    <citation type="submission" date="2022-10" db="EMBL/GenBank/DDBJ databases">
        <authorList>
            <person name="Koch H."/>
        </authorList>
    </citation>
    <scope>NUCLEOTIDE SEQUENCE</scope>
    <source>
        <strain evidence="3">DNF</strain>
    </source>
</reference>
<protein>
    <recommendedName>
        <fullName evidence="2">Antitoxin</fullName>
    </recommendedName>
</protein>
<dbReference type="InterPro" id="IPR051416">
    <property type="entry name" value="phD-YefM_TA_antitoxins"/>
</dbReference>
<organism evidence="3 4">
    <name type="scientific">Nitrospira tepida</name>
    <dbReference type="NCBI Taxonomy" id="2973512"/>
    <lineage>
        <taxon>Bacteria</taxon>
        <taxon>Pseudomonadati</taxon>
        <taxon>Nitrospirota</taxon>
        <taxon>Nitrospiria</taxon>
        <taxon>Nitrospirales</taxon>
        <taxon>Nitrospiraceae</taxon>
        <taxon>Nitrospira</taxon>
    </lineage>
</organism>
<accession>A0AA86T165</accession>
<evidence type="ECO:0000313" key="4">
    <source>
        <dbReference type="Proteomes" id="UP001179121"/>
    </source>
</evidence>
<dbReference type="AlphaFoldDB" id="A0AA86T165"/>
<dbReference type="Pfam" id="PF02604">
    <property type="entry name" value="PhdYeFM_antitox"/>
    <property type="match status" value="1"/>
</dbReference>
<evidence type="ECO:0000313" key="3">
    <source>
        <dbReference type="EMBL" id="CAI4030049.1"/>
    </source>
</evidence>
<dbReference type="PANTHER" id="PTHR35377">
    <property type="entry name" value="ANTITOXIN VAPB49-RELATED-RELATED"/>
    <property type="match status" value="1"/>
</dbReference>
<keyword evidence="4" id="KW-1185">Reference proteome</keyword>
<dbReference type="KEGG" id="nti:DNFV4_00473"/>
<dbReference type="EMBL" id="OX365700">
    <property type="protein sequence ID" value="CAI4030049.1"/>
    <property type="molecule type" value="Genomic_DNA"/>
</dbReference>
<gene>
    <name evidence="3" type="ORF">DNFV4_00473</name>
</gene>
<dbReference type="NCBIfam" id="TIGR01552">
    <property type="entry name" value="phd_fam"/>
    <property type="match status" value="1"/>
</dbReference>
<dbReference type="InterPro" id="IPR006442">
    <property type="entry name" value="Antitoxin_Phd/YefM"/>
</dbReference>
<evidence type="ECO:0000256" key="1">
    <source>
        <dbReference type="ARBA" id="ARBA00009981"/>
    </source>
</evidence>
<dbReference type="PANTHER" id="PTHR35377:SF5">
    <property type="entry name" value="ANTITOXIN VAPB46"/>
    <property type="match status" value="1"/>
</dbReference>
<comment type="function">
    <text evidence="2">Antitoxin component of a type II toxin-antitoxin (TA) system.</text>
</comment>
<dbReference type="Gene3D" id="3.40.1620.10">
    <property type="entry name" value="YefM-like domain"/>
    <property type="match status" value="1"/>
</dbReference>
<sequence length="89" mass="9762">MARVGVRELRNHLSRYLKKVRGGEELEVADRGRVIARVVPAERREIPAEVGALVREGAATWSGGKPKGAKRPLVLPGRSVSDLVIADRR</sequence>